<evidence type="ECO:0000313" key="2">
    <source>
        <dbReference type="Proteomes" id="UP000266861"/>
    </source>
</evidence>
<proteinExistence type="predicted"/>
<accession>A0A397HCS1</accession>
<evidence type="ECO:0000313" key="1">
    <source>
        <dbReference type="EMBL" id="RHZ59366.1"/>
    </source>
</evidence>
<reference evidence="1 2" key="1">
    <citation type="submission" date="2018-08" db="EMBL/GenBank/DDBJ databases">
        <title>Genome and evolution of the arbuscular mycorrhizal fungus Diversispora epigaea (formerly Glomus versiforme) and its bacterial endosymbionts.</title>
        <authorList>
            <person name="Sun X."/>
            <person name="Fei Z."/>
            <person name="Harrison M."/>
        </authorList>
    </citation>
    <scope>NUCLEOTIDE SEQUENCE [LARGE SCALE GENOMIC DNA]</scope>
    <source>
        <strain evidence="1 2">IT104</strain>
    </source>
</reference>
<comment type="caution">
    <text evidence="1">The sequence shown here is derived from an EMBL/GenBank/DDBJ whole genome shotgun (WGS) entry which is preliminary data.</text>
</comment>
<dbReference type="Proteomes" id="UP000266861">
    <property type="component" value="Unassembled WGS sequence"/>
</dbReference>
<dbReference type="EMBL" id="PQFF01000330">
    <property type="protein sequence ID" value="RHZ59366.1"/>
    <property type="molecule type" value="Genomic_DNA"/>
</dbReference>
<dbReference type="AlphaFoldDB" id="A0A397HCS1"/>
<name>A0A397HCS1_9GLOM</name>
<organism evidence="1 2">
    <name type="scientific">Diversispora epigaea</name>
    <dbReference type="NCBI Taxonomy" id="1348612"/>
    <lineage>
        <taxon>Eukaryota</taxon>
        <taxon>Fungi</taxon>
        <taxon>Fungi incertae sedis</taxon>
        <taxon>Mucoromycota</taxon>
        <taxon>Glomeromycotina</taxon>
        <taxon>Glomeromycetes</taxon>
        <taxon>Diversisporales</taxon>
        <taxon>Diversisporaceae</taxon>
        <taxon>Diversispora</taxon>
    </lineage>
</organism>
<sequence>MFFFKKKSKDYSFQMPAKLHTICYVHNCNERNTAEFIIKEVTRVARLSDVNPSNIIYLQIKIFIPLNQYPLQNSFLLH</sequence>
<gene>
    <name evidence="1" type="ORF">Glove_364g21</name>
</gene>
<keyword evidence="2" id="KW-1185">Reference proteome</keyword>
<protein>
    <submittedName>
        <fullName evidence="1">Uncharacterized protein</fullName>
    </submittedName>
</protein>